<dbReference type="AlphaFoldDB" id="A0A0K8TQQ1"/>
<feature type="transmembrane region" description="Helical" evidence="2">
    <location>
        <begin position="91"/>
        <end position="113"/>
    </location>
</feature>
<dbReference type="PANTHER" id="PTHR36692">
    <property type="entry name" value="PROTEIN SNAKESKIN"/>
    <property type="match status" value="1"/>
</dbReference>
<keyword evidence="2" id="KW-0812">Transmembrane</keyword>
<dbReference type="GO" id="GO:0019991">
    <property type="term" value="P:septate junction assembly"/>
    <property type="evidence" value="ECO:0007669"/>
    <property type="project" value="InterPro"/>
</dbReference>
<feature type="region of interest" description="Disordered" evidence="1">
    <location>
        <begin position="1"/>
        <end position="23"/>
    </location>
</feature>
<dbReference type="PANTHER" id="PTHR36692:SF1">
    <property type="entry name" value="GH08457P"/>
    <property type="match status" value="1"/>
</dbReference>
<keyword evidence="2" id="KW-0472">Membrane</keyword>
<feature type="transmembrane region" description="Helical" evidence="2">
    <location>
        <begin position="64"/>
        <end position="85"/>
    </location>
</feature>
<feature type="non-terminal residue" evidence="3">
    <location>
        <position position="1"/>
    </location>
</feature>
<accession>A0A0K8TQQ1</accession>
<name>A0A0K8TQQ1_TABBR</name>
<sequence length="166" mass="17695">ISQFNMSSTRGDMVSDGSSKSSSLPLVGIKILELLLIILCIGLLDDPANNSGFRTFVTQRTVGIAYATLGGFLLFSLAFLIITFADDVCPWKTSALMSFCAAILFLTCGALMLRDWSAVKERSVWLPNTQRLDLLCGAGAVSVILVLVFLIDLALTLTLGIGGGLD</sequence>
<feature type="transmembrane region" description="Helical" evidence="2">
    <location>
        <begin position="134"/>
        <end position="161"/>
    </location>
</feature>
<protein>
    <submittedName>
        <fullName evidence="3">Putative conserved plasma membrane protein</fullName>
    </submittedName>
</protein>
<dbReference type="EMBL" id="GDAI01001112">
    <property type="protein sequence ID" value="JAI16491.1"/>
    <property type="molecule type" value="mRNA"/>
</dbReference>
<reference evidence="3" key="1">
    <citation type="journal article" date="2015" name="Insect Biochem. Mol. Biol.">
        <title>An insight into the sialome of the horse fly, Tabanus bromius.</title>
        <authorList>
            <person name="Ribeiro J.M."/>
            <person name="Kazimirova M."/>
            <person name="Takac P."/>
            <person name="Andersen J.F."/>
            <person name="Francischetti I.M."/>
        </authorList>
    </citation>
    <scope>NUCLEOTIDE SEQUENCE</scope>
</reference>
<feature type="compositionally biased region" description="Polar residues" evidence="1">
    <location>
        <begin position="1"/>
        <end position="10"/>
    </location>
</feature>
<organism evidence="3">
    <name type="scientific">Tabanus bromius</name>
    <name type="common">Band-eyed brown horse fly</name>
    <dbReference type="NCBI Taxonomy" id="304241"/>
    <lineage>
        <taxon>Eukaryota</taxon>
        <taxon>Metazoa</taxon>
        <taxon>Ecdysozoa</taxon>
        <taxon>Arthropoda</taxon>
        <taxon>Hexapoda</taxon>
        <taxon>Insecta</taxon>
        <taxon>Pterygota</taxon>
        <taxon>Neoptera</taxon>
        <taxon>Endopterygota</taxon>
        <taxon>Diptera</taxon>
        <taxon>Brachycera</taxon>
        <taxon>Tabanomorpha</taxon>
        <taxon>Tabanoidea</taxon>
        <taxon>Tabanidae</taxon>
        <taxon>Tabanus</taxon>
    </lineage>
</organism>
<dbReference type="GO" id="GO:0005886">
    <property type="term" value="C:plasma membrane"/>
    <property type="evidence" value="ECO:0007669"/>
    <property type="project" value="TreeGrafter"/>
</dbReference>
<evidence type="ECO:0000313" key="3">
    <source>
        <dbReference type="EMBL" id="JAI16491.1"/>
    </source>
</evidence>
<feature type="transmembrane region" description="Helical" evidence="2">
    <location>
        <begin position="23"/>
        <end position="44"/>
    </location>
</feature>
<proteinExistence type="evidence at transcript level"/>
<evidence type="ECO:0000256" key="1">
    <source>
        <dbReference type="SAM" id="MobiDB-lite"/>
    </source>
</evidence>
<evidence type="ECO:0000256" key="2">
    <source>
        <dbReference type="SAM" id="Phobius"/>
    </source>
</evidence>
<keyword evidence="2" id="KW-1133">Transmembrane helix</keyword>
<dbReference type="InterPro" id="IPR038976">
    <property type="entry name" value="Ssk"/>
</dbReference>